<accession>A0AAN9Y7T6</accession>
<dbReference type="AlphaFoldDB" id="A0AAN9Y7T6"/>
<dbReference type="Proteomes" id="UP001367676">
    <property type="component" value="Unassembled WGS sequence"/>
</dbReference>
<gene>
    <name evidence="2" type="ORF">V9T40_008373</name>
</gene>
<organism evidence="2 3">
    <name type="scientific">Parthenolecanium corni</name>
    <dbReference type="NCBI Taxonomy" id="536013"/>
    <lineage>
        <taxon>Eukaryota</taxon>
        <taxon>Metazoa</taxon>
        <taxon>Ecdysozoa</taxon>
        <taxon>Arthropoda</taxon>
        <taxon>Hexapoda</taxon>
        <taxon>Insecta</taxon>
        <taxon>Pterygota</taxon>
        <taxon>Neoptera</taxon>
        <taxon>Paraneoptera</taxon>
        <taxon>Hemiptera</taxon>
        <taxon>Sternorrhyncha</taxon>
        <taxon>Coccoidea</taxon>
        <taxon>Coccidae</taxon>
        <taxon>Parthenolecanium</taxon>
    </lineage>
</organism>
<feature type="region of interest" description="Disordered" evidence="1">
    <location>
        <begin position="78"/>
        <end position="99"/>
    </location>
</feature>
<reference evidence="2 3" key="1">
    <citation type="submission" date="2024-03" db="EMBL/GenBank/DDBJ databases">
        <title>Adaptation during the transition from Ophiocordyceps entomopathogen to insect associate is accompanied by gene loss and intensified selection.</title>
        <authorList>
            <person name="Ward C.M."/>
            <person name="Onetto C.A."/>
            <person name="Borneman A.R."/>
        </authorList>
    </citation>
    <scope>NUCLEOTIDE SEQUENCE [LARGE SCALE GENOMIC DNA]</scope>
    <source>
        <strain evidence="2">AWRI1</strain>
        <tissue evidence="2">Single Adult Female</tissue>
    </source>
</reference>
<evidence type="ECO:0000256" key="1">
    <source>
        <dbReference type="SAM" id="MobiDB-lite"/>
    </source>
</evidence>
<proteinExistence type="predicted"/>
<feature type="compositionally biased region" description="Polar residues" evidence="1">
    <location>
        <begin position="42"/>
        <end position="52"/>
    </location>
</feature>
<feature type="region of interest" description="Disordered" evidence="1">
    <location>
        <begin position="1"/>
        <end position="52"/>
    </location>
</feature>
<sequence length="130" mass="14453">MPFEGAKVQRAAKVDGSLNGTEASMGRKSKEKAARREPMVRSGTSSSPLLDTGWFSFSNTDGKRKNKTEYKTVTAPFLERKNQESGKLPPSNSEYVTRPQSDLPCFTAAIVHHHMHSHIKRDRIPATPVE</sequence>
<keyword evidence="3" id="KW-1185">Reference proteome</keyword>
<evidence type="ECO:0000313" key="2">
    <source>
        <dbReference type="EMBL" id="KAK7600932.1"/>
    </source>
</evidence>
<comment type="caution">
    <text evidence="2">The sequence shown here is derived from an EMBL/GenBank/DDBJ whole genome shotgun (WGS) entry which is preliminary data.</text>
</comment>
<name>A0AAN9Y7T6_9HEMI</name>
<evidence type="ECO:0000313" key="3">
    <source>
        <dbReference type="Proteomes" id="UP001367676"/>
    </source>
</evidence>
<feature type="compositionally biased region" description="Polar residues" evidence="1">
    <location>
        <begin position="90"/>
        <end position="99"/>
    </location>
</feature>
<dbReference type="EMBL" id="JBBCAQ010000010">
    <property type="protein sequence ID" value="KAK7600932.1"/>
    <property type="molecule type" value="Genomic_DNA"/>
</dbReference>
<protein>
    <submittedName>
        <fullName evidence="2">Uncharacterized protein</fullName>
    </submittedName>
</protein>